<name>A0AAD8TNC2_LOLMU</name>
<dbReference type="Pfam" id="PF00069">
    <property type="entry name" value="Pkinase"/>
    <property type="match status" value="1"/>
</dbReference>
<proteinExistence type="inferred from homology"/>
<feature type="region of interest" description="Disordered" evidence="6">
    <location>
        <begin position="84"/>
        <end position="157"/>
    </location>
</feature>
<dbReference type="PANTHER" id="PTHR11042:SF136">
    <property type="entry name" value="EIF-2-ALPHA KINASE GCN2"/>
    <property type="match status" value="1"/>
</dbReference>
<gene>
    <name evidence="8" type="ORF">QYE76_045594</name>
</gene>
<dbReference type="GO" id="GO:0005634">
    <property type="term" value="C:nucleus"/>
    <property type="evidence" value="ECO:0007669"/>
    <property type="project" value="TreeGrafter"/>
</dbReference>
<dbReference type="InterPro" id="IPR011009">
    <property type="entry name" value="Kinase-like_dom_sf"/>
</dbReference>
<dbReference type="SMART" id="SM00220">
    <property type="entry name" value="S_TKc"/>
    <property type="match status" value="1"/>
</dbReference>
<organism evidence="8 9">
    <name type="scientific">Lolium multiflorum</name>
    <name type="common">Italian ryegrass</name>
    <name type="synonym">Lolium perenne subsp. multiflorum</name>
    <dbReference type="NCBI Taxonomy" id="4521"/>
    <lineage>
        <taxon>Eukaryota</taxon>
        <taxon>Viridiplantae</taxon>
        <taxon>Streptophyta</taxon>
        <taxon>Embryophyta</taxon>
        <taxon>Tracheophyta</taxon>
        <taxon>Spermatophyta</taxon>
        <taxon>Magnoliopsida</taxon>
        <taxon>Liliopsida</taxon>
        <taxon>Poales</taxon>
        <taxon>Poaceae</taxon>
        <taxon>BOP clade</taxon>
        <taxon>Pooideae</taxon>
        <taxon>Poodae</taxon>
        <taxon>Poeae</taxon>
        <taxon>Poeae Chloroplast Group 2 (Poeae type)</taxon>
        <taxon>Loliodinae</taxon>
        <taxon>Loliinae</taxon>
        <taxon>Lolium</taxon>
    </lineage>
</organism>
<evidence type="ECO:0000313" key="9">
    <source>
        <dbReference type="Proteomes" id="UP001231189"/>
    </source>
</evidence>
<dbReference type="Proteomes" id="UP001231189">
    <property type="component" value="Unassembled WGS sequence"/>
</dbReference>
<dbReference type="GO" id="GO:0004694">
    <property type="term" value="F:eukaryotic translation initiation factor 2alpha kinase activity"/>
    <property type="evidence" value="ECO:0007669"/>
    <property type="project" value="TreeGrafter"/>
</dbReference>
<comment type="similarity">
    <text evidence="5">Belongs to the protein kinase superfamily. Ser/Thr protein kinase family. GCN2 subfamily.</text>
</comment>
<dbReference type="Gene3D" id="3.30.200.20">
    <property type="entry name" value="Phosphorylase Kinase, domain 1"/>
    <property type="match status" value="1"/>
</dbReference>
<keyword evidence="4" id="KW-0067">ATP-binding</keyword>
<evidence type="ECO:0000256" key="3">
    <source>
        <dbReference type="ARBA" id="ARBA00022777"/>
    </source>
</evidence>
<keyword evidence="9" id="KW-1185">Reference proteome</keyword>
<dbReference type="EMBL" id="JAUUTY010000002">
    <property type="protein sequence ID" value="KAK1684746.1"/>
    <property type="molecule type" value="Genomic_DNA"/>
</dbReference>
<dbReference type="InterPro" id="IPR008271">
    <property type="entry name" value="Ser/Thr_kinase_AS"/>
</dbReference>
<accession>A0AAD8TNC2</accession>
<dbReference type="Gene3D" id="1.10.510.10">
    <property type="entry name" value="Transferase(Phosphotransferase) domain 1"/>
    <property type="match status" value="1"/>
</dbReference>
<keyword evidence="2" id="KW-0547">Nucleotide-binding</keyword>
<keyword evidence="1" id="KW-0808">Transferase</keyword>
<dbReference type="InterPro" id="IPR050339">
    <property type="entry name" value="CC_SR_Kinase"/>
</dbReference>
<keyword evidence="3" id="KW-0418">Kinase</keyword>
<dbReference type="AlphaFoldDB" id="A0AAD8TNC2"/>
<feature type="domain" description="Protein kinase" evidence="7">
    <location>
        <begin position="268"/>
        <end position="554"/>
    </location>
</feature>
<dbReference type="PROSITE" id="PS00108">
    <property type="entry name" value="PROTEIN_KINASE_ST"/>
    <property type="match status" value="1"/>
</dbReference>
<dbReference type="PANTHER" id="PTHR11042">
    <property type="entry name" value="EUKARYOTIC TRANSLATION INITIATION FACTOR 2-ALPHA KINASE EIF2-ALPHA KINASE -RELATED"/>
    <property type="match status" value="1"/>
</dbReference>
<evidence type="ECO:0000313" key="8">
    <source>
        <dbReference type="EMBL" id="KAK1684746.1"/>
    </source>
</evidence>
<comment type="caution">
    <text evidence="8">The sequence shown here is derived from an EMBL/GenBank/DDBJ whole genome shotgun (WGS) entry which is preliminary data.</text>
</comment>
<sequence>MAPDSPPQPVLSGRNLRARIFSISADEQFSLLSEMQGLTGDGAGILIEQPASAAIAQPGDLILSILYEGRIHMAYVSMVDVGGGAGSEDGGSSSTDPSEDEVDGSSSTDPSEDEVDGSSSSTDSIEDGEQGSTEAGDEEGKKQSIQSSTVSFSSNLAMESEDKELKERNRHLHIRVWPQYCVLVFFDGECWKVTKQQPMQWLQTDQMEEINQRIMTENERVELDWTKNLAFVDLSKQMSVLGFVGLLECSEAVDNFIRRDLSPDIMNYNINDVIGDGATCTVYGVSTRYAIKKMELTEDFDDKDAIINREPREVIILSSFRHTAVVSFFQAWAANGKYISGLSGSSQDNWDDEDSEPNVDLEDERERIYVAVQMEYCGRTLLEFLDPEYHEVDVEEAWVIFRDITKGVQRIHRSGVIHRDLKPQNIFFGYADSRAIKIGDFGHACWAKQYANGEVGTPNRGTTIYCAPELNEETCVTEKADIYSLGIIFVELFHHFKGGYERVEVFRKLRNGEYPNSPDWYGDLTLLKQLVGPPPSQRLSTDEILEYISNRTNVVAGQEVQ</sequence>
<feature type="compositionally biased region" description="Low complexity" evidence="6">
    <location>
        <begin position="144"/>
        <end position="154"/>
    </location>
</feature>
<evidence type="ECO:0000256" key="5">
    <source>
        <dbReference type="ARBA" id="ARBA00037982"/>
    </source>
</evidence>
<evidence type="ECO:0000256" key="6">
    <source>
        <dbReference type="SAM" id="MobiDB-lite"/>
    </source>
</evidence>
<protein>
    <recommendedName>
        <fullName evidence="7">Protein kinase domain-containing protein</fullName>
    </recommendedName>
</protein>
<dbReference type="GO" id="GO:0005829">
    <property type="term" value="C:cytosol"/>
    <property type="evidence" value="ECO:0007669"/>
    <property type="project" value="TreeGrafter"/>
</dbReference>
<evidence type="ECO:0000259" key="7">
    <source>
        <dbReference type="PROSITE" id="PS50011"/>
    </source>
</evidence>
<evidence type="ECO:0000256" key="2">
    <source>
        <dbReference type="ARBA" id="ARBA00022741"/>
    </source>
</evidence>
<dbReference type="InterPro" id="IPR000719">
    <property type="entry name" value="Prot_kinase_dom"/>
</dbReference>
<evidence type="ECO:0000256" key="4">
    <source>
        <dbReference type="ARBA" id="ARBA00022840"/>
    </source>
</evidence>
<evidence type="ECO:0000256" key="1">
    <source>
        <dbReference type="ARBA" id="ARBA00022679"/>
    </source>
</evidence>
<dbReference type="GO" id="GO:0005524">
    <property type="term" value="F:ATP binding"/>
    <property type="evidence" value="ECO:0007669"/>
    <property type="project" value="UniProtKB-KW"/>
</dbReference>
<reference evidence="8" key="1">
    <citation type="submission" date="2023-07" db="EMBL/GenBank/DDBJ databases">
        <title>A chromosome-level genome assembly of Lolium multiflorum.</title>
        <authorList>
            <person name="Chen Y."/>
            <person name="Copetti D."/>
            <person name="Kolliker R."/>
            <person name="Studer B."/>
        </authorList>
    </citation>
    <scope>NUCLEOTIDE SEQUENCE</scope>
    <source>
        <strain evidence="8">02402/16</strain>
        <tissue evidence="8">Leaf</tissue>
    </source>
</reference>
<dbReference type="PROSITE" id="PS50011">
    <property type="entry name" value="PROTEIN_KINASE_DOM"/>
    <property type="match status" value="1"/>
</dbReference>
<dbReference type="SUPFAM" id="SSF56112">
    <property type="entry name" value="Protein kinase-like (PK-like)"/>
    <property type="match status" value="1"/>
</dbReference>